<evidence type="ECO:0000313" key="1">
    <source>
        <dbReference type="EMBL" id="RAI95171.1"/>
    </source>
</evidence>
<gene>
    <name evidence="1" type="ORF">LV83_00422</name>
</gene>
<dbReference type="AlphaFoldDB" id="A0A327PV39"/>
<protein>
    <submittedName>
        <fullName evidence="1">Uncharacterized protein DUF4221</fullName>
    </submittedName>
</protein>
<evidence type="ECO:0000313" key="2">
    <source>
        <dbReference type="Proteomes" id="UP000249610"/>
    </source>
</evidence>
<organism evidence="1 2">
    <name type="scientific">Algoriphagus yeomjeoni</name>
    <dbReference type="NCBI Taxonomy" id="291403"/>
    <lineage>
        <taxon>Bacteria</taxon>
        <taxon>Pseudomonadati</taxon>
        <taxon>Bacteroidota</taxon>
        <taxon>Cytophagia</taxon>
        <taxon>Cytophagales</taxon>
        <taxon>Cyclobacteriaceae</taxon>
        <taxon>Algoriphagus</taxon>
    </lineage>
</organism>
<accession>A0A327PV39</accession>
<dbReference type="InterPro" id="IPR025316">
    <property type="entry name" value="DUF4221"/>
</dbReference>
<comment type="caution">
    <text evidence="1">The sequence shown here is derived from an EMBL/GenBank/DDBJ whole genome shotgun (WGS) entry which is preliminary data.</text>
</comment>
<name>A0A327PV39_9BACT</name>
<proteinExistence type="predicted"/>
<dbReference type="PROSITE" id="PS51257">
    <property type="entry name" value="PROKAR_LIPOPROTEIN"/>
    <property type="match status" value="1"/>
</dbReference>
<keyword evidence="2" id="KW-1185">Reference proteome</keyword>
<sequence>MRKLLSILALALFAACAEKPNSEEVIVVEEPKNILENLSYSIDTVLVDTGNEILDFSFGYSTSTSPEGRYFYFLNNLKIQKIDLDQLNLISFFSLEKDGPNSPGHIFGFYALSDGSFFFPTLHRPSIITDQGLKIKSWNLDKEELAEGFPIEPFSMGNRVILDPKRHNLYSLPMNIETRDYYFAVIDSLENRKKMVALTEFKRANKYLIRSDAEQKGEFLHLQQVNELVLISCTVGNGTYIYVPGLDSLFYREFLHEIVPLEKTGEVKNKVGGRAEFEEELKKLNHQINYQTFLWDEKSQRYFRYASRAIRFDEDGWAKEFEIFLMAYSKDLELIGETRLEGLSKIPFGLFFKDGKLWSYVNVEDELGFAVFTFDF</sequence>
<dbReference type="EMBL" id="QLLK01000001">
    <property type="protein sequence ID" value="RAI95171.1"/>
    <property type="molecule type" value="Genomic_DNA"/>
</dbReference>
<dbReference type="Pfam" id="PF13970">
    <property type="entry name" value="DUF4221"/>
    <property type="match status" value="1"/>
</dbReference>
<dbReference type="Proteomes" id="UP000249610">
    <property type="component" value="Unassembled WGS sequence"/>
</dbReference>
<reference evidence="1 2" key="1">
    <citation type="submission" date="2018-06" db="EMBL/GenBank/DDBJ databases">
        <title>Genomic Encyclopedia of Archaeal and Bacterial Type Strains, Phase II (KMG-II): from individual species to whole genera.</title>
        <authorList>
            <person name="Goeker M."/>
        </authorList>
    </citation>
    <scope>NUCLEOTIDE SEQUENCE [LARGE SCALE GENOMIC DNA]</scope>
    <source>
        <strain evidence="1 2">DSM 23446</strain>
    </source>
</reference>